<comment type="caution">
    <text evidence="3">The sequence shown here is derived from an EMBL/GenBank/DDBJ whole genome shotgun (WGS) entry which is preliminary data.</text>
</comment>
<proteinExistence type="predicted"/>
<evidence type="ECO:0000313" key="4">
    <source>
        <dbReference type="Proteomes" id="UP000254925"/>
    </source>
</evidence>
<accession>A0A370HVY0</accession>
<sequence>MTGALKHLMGAASLLTVLTGATVAWAQTGRPWVDPPADVGATAKTAPQPSAPSPTPPDHASQPERKTPPTGAPEPRTESASAPQSTPATNQSAATERPSPRKTVDSSKTRRTSARSAVADRSDASVKRKAVASSRTKTAPASRIREAERFDRDGARSARLRDGVNSGLEVMSLRTIEFPDGRRMDVLVRPSPRALSRLMDEAY</sequence>
<organism evidence="3 4">
    <name type="scientific">Microvirga subterranea</name>
    <dbReference type="NCBI Taxonomy" id="186651"/>
    <lineage>
        <taxon>Bacteria</taxon>
        <taxon>Pseudomonadati</taxon>
        <taxon>Pseudomonadota</taxon>
        <taxon>Alphaproteobacteria</taxon>
        <taxon>Hyphomicrobiales</taxon>
        <taxon>Methylobacteriaceae</taxon>
        <taxon>Microvirga</taxon>
    </lineage>
</organism>
<keyword evidence="2" id="KW-0732">Signal</keyword>
<keyword evidence="4" id="KW-1185">Reference proteome</keyword>
<dbReference type="Proteomes" id="UP000254925">
    <property type="component" value="Unassembled WGS sequence"/>
</dbReference>
<feature type="signal peptide" evidence="2">
    <location>
        <begin position="1"/>
        <end position="26"/>
    </location>
</feature>
<evidence type="ECO:0000256" key="1">
    <source>
        <dbReference type="SAM" id="MobiDB-lite"/>
    </source>
</evidence>
<feature type="compositionally biased region" description="Polar residues" evidence="1">
    <location>
        <begin position="78"/>
        <end position="94"/>
    </location>
</feature>
<protein>
    <submittedName>
        <fullName evidence="3">Uncharacterized protein</fullName>
    </submittedName>
</protein>
<feature type="compositionally biased region" description="Basic and acidic residues" evidence="1">
    <location>
        <begin position="98"/>
        <end position="108"/>
    </location>
</feature>
<gene>
    <name evidence="3" type="ORF">DES45_101927</name>
</gene>
<dbReference type="EMBL" id="QQBB01000001">
    <property type="protein sequence ID" value="RDI62656.1"/>
    <property type="molecule type" value="Genomic_DNA"/>
</dbReference>
<feature type="compositionally biased region" description="Basic and acidic residues" evidence="1">
    <location>
        <begin position="143"/>
        <end position="156"/>
    </location>
</feature>
<evidence type="ECO:0000256" key="2">
    <source>
        <dbReference type="SAM" id="SignalP"/>
    </source>
</evidence>
<feature type="chain" id="PRO_5016993122" evidence="2">
    <location>
        <begin position="27"/>
        <end position="203"/>
    </location>
</feature>
<evidence type="ECO:0000313" key="3">
    <source>
        <dbReference type="EMBL" id="RDI62656.1"/>
    </source>
</evidence>
<feature type="region of interest" description="Disordered" evidence="1">
    <location>
        <begin position="30"/>
        <end position="156"/>
    </location>
</feature>
<dbReference type="AlphaFoldDB" id="A0A370HVY0"/>
<reference evidence="3 4" key="1">
    <citation type="submission" date="2018-07" db="EMBL/GenBank/DDBJ databases">
        <title>Genomic Encyclopedia of Type Strains, Phase IV (KMG-IV): sequencing the most valuable type-strain genomes for metagenomic binning, comparative biology and taxonomic classification.</title>
        <authorList>
            <person name="Goeker M."/>
        </authorList>
    </citation>
    <scope>NUCLEOTIDE SEQUENCE [LARGE SCALE GENOMIC DNA]</scope>
    <source>
        <strain evidence="3 4">DSM 14364</strain>
    </source>
</reference>
<name>A0A370HVY0_9HYPH</name>